<dbReference type="Proteomes" id="UP000076935">
    <property type="component" value="Unassembled WGS sequence"/>
</dbReference>
<protein>
    <recommendedName>
        <fullName evidence="2">Formaldehyde-activating enzyme domain-containing protein</fullName>
    </recommendedName>
</protein>
<dbReference type="InterPro" id="IPR020568">
    <property type="entry name" value="Ribosomal_Su5_D2-typ_SF"/>
</dbReference>
<gene>
    <name evidence="3" type="ORF">AWH49_06345</name>
</gene>
<dbReference type="GO" id="GO:0016051">
    <property type="term" value="P:carbohydrate biosynthetic process"/>
    <property type="evidence" value="ECO:0007669"/>
    <property type="project" value="InterPro"/>
</dbReference>
<evidence type="ECO:0000313" key="3">
    <source>
        <dbReference type="EMBL" id="OAH63170.1"/>
    </source>
</evidence>
<dbReference type="AlphaFoldDB" id="A0A177LBI5"/>
<organism evidence="3 4">
    <name type="scientific">Domibacillus aminovorans</name>
    <dbReference type="NCBI Taxonomy" id="29332"/>
    <lineage>
        <taxon>Bacteria</taxon>
        <taxon>Bacillati</taxon>
        <taxon>Bacillota</taxon>
        <taxon>Bacilli</taxon>
        <taxon>Bacillales</taxon>
        <taxon>Bacillaceae</taxon>
        <taxon>Domibacillus</taxon>
    </lineage>
</organism>
<dbReference type="SUPFAM" id="SSF54211">
    <property type="entry name" value="Ribosomal protein S5 domain 2-like"/>
    <property type="match status" value="1"/>
</dbReference>
<name>A0A177LBI5_9BACI</name>
<evidence type="ECO:0000313" key="4">
    <source>
        <dbReference type="Proteomes" id="UP000076935"/>
    </source>
</evidence>
<keyword evidence="4" id="KW-1185">Reference proteome</keyword>
<comment type="caution">
    <text evidence="3">The sequence shown here is derived from an EMBL/GenBank/DDBJ whole genome shotgun (WGS) entry which is preliminary data.</text>
</comment>
<dbReference type="GO" id="GO:0016840">
    <property type="term" value="F:carbon-nitrogen lyase activity"/>
    <property type="evidence" value="ECO:0007669"/>
    <property type="project" value="InterPro"/>
</dbReference>
<dbReference type="RefSeq" id="WP_063964334.1">
    <property type="nucleotide sequence ID" value="NZ_JBCNAN010000047.1"/>
</dbReference>
<accession>A0A177LBI5</accession>
<dbReference type="InterPro" id="IPR014826">
    <property type="entry name" value="HCHO-activating_enzyme"/>
</dbReference>
<evidence type="ECO:0000256" key="1">
    <source>
        <dbReference type="ARBA" id="ARBA00023239"/>
    </source>
</evidence>
<dbReference type="Gene3D" id="3.30.230.60">
    <property type="entry name" value="Formaldehyde-activating enzyme"/>
    <property type="match status" value="1"/>
</dbReference>
<dbReference type="InterPro" id="IPR037075">
    <property type="entry name" value="HCHO-activating_enzyme_sf"/>
</dbReference>
<feature type="domain" description="Formaldehyde-activating enzyme" evidence="2">
    <location>
        <begin position="21"/>
        <end position="171"/>
    </location>
</feature>
<evidence type="ECO:0000259" key="2">
    <source>
        <dbReference type="Pfam" id="PF08714"/>
    </source>
</evidence>
<dbReference type="EMBL" id="LQWY01000002">
    <property type="protein sequence ID" value="OAH63170.1"/>
    <property type="molecule type" value="Genomic_DNA"/>
</dbReference>
<keyword evidence="1" id="KW-0456">Lyase</keyword>
<sequence>MQNIEVTKDAQDLLTNLDGKFGEAFGGEAPNGSHINVIIARRGSNSHAEAVRTLANPSKGHVPFLVCLGLGNVIKPATIVINKITIEDEKYERFFYGAAQLGIGQGVLDAVKEGLLDKDSLGDISLLVACWIDPQCEDETKIKVNSREAMFNAIKNALMAPSEEKEYIQNQLETYESATNNFYSGE</sequence>
<dbReference type="Pfam" id="PF08714">
    <property type="entry name" value="Fae"/>
    <property type="match status" value="1"/>
</dbReference>
<proteinExistence type="predicted"/>
<reference evidence="3 4" key="1">
    <citation type="submission" date="2016-01" db="EMBL/GenBank/DDBJ databases">
        <title>Investigation of taxonomic status of Bacillus aminovorans.</title>
        <authorList>
            <person name="Verma A."/>
            <person name="Pal Y."/>
            <person name="Krishnamurthi S."/>
        </authorList>
    </citation>
    <scope>NUCLEOTIDE SEQUENCE [LARGE SCALE GENOMIC DNA]</scope>
    <source>
        <strain evidence="3 4">DSM 1314</strain>
    </source>
</reference>